<evidence type="ECO:0000313" key="2">
    <source>
        <dbReference type="EMBL" id="QDU96643.1"/>
    </source>
</evidence>
<dbReference type="KEGG" id="lcre:Pla8534_44640"/>
<dbReference type="AlphaFoldDB" id="A0A518DXR7"/>
<gene>
    <name evidence="2" type="ORF">Pla8534_44640</name>
</gene>
<dbReference type="InterPro" id="IPR051824">
    <property type="entry name" value="LRR_Rcpt-Like_S/T_Kinase"/>
</dbReference>
<evidence type="ECO:0000259" key="1">
    <source>
        <dbReference type="Pfam" id="PF24758"/>
    </source>
</evidence>
<dbReference type="SUPFAM" id="SSF52047">
    <property type="entry name" value="RNI-like"/>
    <property type="match status" value="1"/>
</dbReference>
<proteinExistence type="predicted"/>
<organism evidence="2 3">
    <name type="scientific">Lignipirellula cremea</name>
    <dbReference type="NCBI Taxonomy" id="2528010"/>
    <lineage>
        <taxon>Bacteria</taxon>
        <taxon>Pseudomonadati</taxon>
        <taxon>Planctomycetota</taxon>
        <taxon>Planctomycetia</taxon>
        <taxon>Pirellulales</taxon>
        <taxon>Pirellulaceae</taxon>
        <taxon>Lignipirellula</taxon>
    </lineage>
</organism>
<reference evidence="2 3" key="1">
    <citation type="submission" date="2019-02" db="EMBL/GenBank/DDBJ databases">
        <title>Deep-cultivation of Planctomycetes and their phenomic and genomic characterization uncovers novel biology.</title>
        <authorList>
            <person name="Wiegand S."/>
            <person name="Jogler M."/>
            <person name="Boedeker C."/>
            <person name="Pinto D."/>
            <person name="Vollmers J."/>
            <person name="Rivas-Marin E."/>
            <person name="Kohn T."/>
            <person name="Peeters S.H."/>
            <person name="Heuer A."/>
            <person name="Rast P."/>
            <person name="Oberbeckmann S."/>
            <person name="Bunk B."/>
            <person name="Jeske O."/>
            <person name="Meyerdierks A."/>
            <person name="Storesund J.E."/>
            <person name="Kallscheuer N."/>
            <person name="Luecker S."/>
            <person name="Lage O.M."/>
            <person name="Pohl T."/>
            <person name="Merkel B.J."/>
            <person name="Hornburger P."/>
            <person name="Mueller R.-W."/>
            <person name="Bruemmer F."/>
            <person name="Labrenz M."/>
            <person name="Spormann A.M."/>
            <person name="Op den Camp H."/>
            <person name="Overmann J."/>
            <person name="Amann R."/>
            <person name="Jetten M.S.M."/>
            <person name="Mascher T."/>
            <person name="Medema M.H."/>
            <person name="Devos D.P."/>
            <person name="Kaster A.-K."/>
            <person name="Ovreas L."/>
            <person name="Rohde M."/>
            <person name="Galperin M.Y."/>
            <person name="Jogler C."/>
        </authorList>
    </citation>
    <scope>NUCLEOTIDE SEQUENCE [LARGE SCALE GENOMIC DNA]</scope>
    <source>
        <strain evidence="2 3">Pla85_3_4</strain>
    </source>
</reference>
<dbReference type="InterPro" id="IPR055411">
    <property type="entry name" value="LRR_FXL15/At3g58940/PEG3-like"/>
</dbReference>
<evidence type="ECO:0000313" key="3">
    <source>
        <dbReference type="Proteomes" id="UP000317648"/>
    </source>
</evidence>
<dbReference type="PANTHER" id="PTHR48006">
    <property type="entry name" value="LEUCINE-RICH REPEAT-CONTAINING PROTEIN DDB_G0281931-RELATED"/>
    <property type="match status" value="1"/>
</dbReference>
<sequence length="204" mass="23374">MPGGEYRASVSGDGVSPRQVKRWLSAVLELDRLSSEGVQELVLVGFSVDGRILHDLRKFRSLQKLRIDFCEFTSSDIRQIQRIHGLRCLDYRWCEFTNEHAEGIAKCSELRSLEIWRRWQNSETGQFDSEGMRSIASMENLESLRFFSNGLDRPMMESLAESHSLTEIFISSSSLSESMVEVLPNIKQLKKLTLNGKEIETLPQ</sequence>
<keyword evidence="3" id="KW-1185">Reference proteome</keyword>
<name>A0A518DXR7_9BACT</name>
<dbReference type="Gene3D" id="3.80.10.10">
    <property type="entry name" value="Ribonuclease Inhibitor"/>
    <property type="match status" value="2"/>
</dbReference>
<dbReference type="PANTHER" id="PTHR48006:SF47">
    <property type="entry name" value="PHYTOSULFOKINE RECEPTOR 2-LIKE"/>
    <property type="match status" value="1"/>
</dbReference>
<dbReference type="EMBL" id="CP036433">
    <property type="protein sequence ID" value="QDU96643.1"/>
    <property type="molecule type" value="Genomic_DNA"/>
</dbReference>
<dbReference type="Proteomes" id="UP000317648">
    <property type="component" value="Chromosome"/>
</dbReference>
<feature type="domain" description="F-box/LRR-repeat protein 15/At3g58940/PEG3-like LRR" evidence="1">
    <location>
        <begin position="31"/>
        <end position="136"/>
    </location>
</feature>
<protein>
    <recommendedName>
        <fullName evidence="1">F-box/LRR-repeat protein 15/At3g58940/PEG3-like LRR domain-containing protein</fullName>
    </recommendedName>
</protein>
<dbReference type="InterPro" id="IPR032675">
    <property type="entry name" value="LRR_dom_sf"/>
</dbReference>
<accession>A0A518DXR7</accession>
<dbReference type="Pfam" id="PF24758">
    <property type="entry name" value="LRR_At5g56370"/>
    <property type="match status" value="1"/>
</dbReference>